<dbReference type="Pfam" id="PF00825">
    <property type="entry name" value="Ribonuclease_P"/>
    <property type="match status" value="1"/>
</dbReference>
<dbReference type="EMBL" id="CP042467">
    <property type="protein sequence ID" value="QED27976.1"/>
    <property type="molecule type" value="Genomic_DNA"/>
</dbReference>
<dbReference type="GO" id="GO:0000049">
    <property type="term" value="F:tRNA binding"/>
    <property type="evidence" value="ECO:0007669"/>
    <property type="project" value="UniProtKB-UniRule"/>
</dbReference>
<name>A0A5B8XW59_9DELT</name>
<dbReference type="GO" id="GO:0042781">
    <property type="term" value="F:3'-tRNA processing endoribonuclease activity"/>
    <property type="evidence" value="ECO:0007669"/>
    <property type="project" value="TreeGrafter"/>
</dbReference>
<dbReference type="EC" id="3.1.26.5" evidence="6 7"/>
<dbReference type="GO" id="GO:0001682">
    <property type="term" value="P:tRNA 5'-leader removal"/>
    <property type="evidence" value="ECO:0007669"/>
    <property type="project" value="UniProtKB-UniRule"/>
</dbReference>
<keyword evidence="9" id="KW-1185">Reference proteome</keyword>
<dbReference type="PANTHER" id="PTHR33992:SF1">
    <property type="entry name" value="RIBONUCLEASE P PROTEIN COMPONENT"/>
    <property type="match status" value="1"/>
</dbReference>
<evidence type="ECO:0000313" key="9">
    <source>
        <dbReference type="Proteomes" id="UP000321595"/>
    </source>
</evidence>
<evidence type="ECO:0000256" key="4">
    <source>
        <dbReference type="ARBA" id="ARBA00022801"/>
    </source>
</evidence>
<keyword evidence="3 6" id="KW-0255">Endonuclease</keyword>
<keyword evidence="1 6" id="KW-0819">tRNA processing</keyword>
<dbReference type="InterPro" id="IPR020568">
    <property type="entry name" value="Ribosomal_Su5_D2-typ_SF"/>
</dbReference>
<sequence>MNQSGSSNSESFPKSARLLKRVDFRRVERGGARRVSEHFVVIARQNSFDFPRLGTTVSRKVGNAVVRNRYKRRIREIFRRHRDEFPAGFDYVVIVRRSEESAEPQFDALRDELIGLFNAAAQKARGPRV</sequence>
<dbReference type="AlphaFoldDB" id="A0A5B8XW59"/>
<evidence type="ECO:0000256" key="6">
    <source>
        <dbReference type="HAMAP-Rule" id="MF_00227"/>
    </source>
</evidence>
<reference evidence="8 9" key="1">
    <citation type="submission" date="2019-08" db="EMBL/GenBank/DDBJ databases">
        <authorList>
            <person name="Liang Q."/>
        </authorList>
    </citation>
    <scope>NUCLEOTIDE SEQUENCE [LARGE SCALE GENOMIC DNA]</scope>
    <source>
        <strain evidence="8 9">V1718</strain>
    </source>
</reference>
<dbReference type="GO" id="GO:0004526">
    <property type="term" value="F:ribonuclease P activity"/>
    <property type="evidence" value="ECO:0007669"/>
    <property type="project" value="UniProtKB-UniRule"/>
</dbReference>
<comment type="subunit">
    <text evidence="6">Consists of a catalytic RNA component (M1 or rnpB) and a protein subunit.</text>
</comment>
<protein>
    <recommendedName>
        <fullName evidence="6 7">Ribonuclease P protein component</fullName>
        <shortName evidence="6">RNase P protein</shortName>
        <shortName evidence="6">RNaseP protein</shortName>
        <ecNumber evidence="6 7">3.1.26.5</ecNumber>
    </recommendedName>
    <alternativeName>
        <fullName evidence="6">Protein C5</fullName>
    </alternativeName>
</protein>
<evidence type="ECO:0000313" key="8">
    <source>
        <dbReference type="EMBL" id="QED27976.1"/>
    </source>
</evidence>
<dbReference type="InterPro" id="IPR014721">
    <property type="entry name" value="Ribsml_uS5_D2-typ_fold_subgr"/>
</dbReference>
<evidence type="ECO:0000256" key="5">
    <source>
        <dbReference type="ARBA" id="ARBA00022884"/>
    </source>
</evidence>
<keyword evidence="2 6" id="KW-0540">Nuclease</keyword>
<evidence type="ECO:0000256" key="1">
    <source>
        <dbReference type="ARBA" id="ARBA00022694"/>
    </source>
</evidence>
<proteinExistence type="inferred from homology"/>
<dbReference type="Proteomes" id="UP000321595">
    <property type="component" value="Chromosome"/>
</dbReference>
<evidence type="ECO:0000256" key="7">
    <source>
        <dbReference type="NCBIfam" id="TIGR00188"/>
    </source>
</evidence>
<dbReference type="RefSeq" id="WP_146959994.1">
    <property type="nucleotide sequence ID" value="NZ_CP042467.1"/>
</dbReference>
<keyword evidence="4 6" id="KW-0378">Hydrolase</keyword>
<dbReference type="OrthoDB" id="9810867at2"/>
<dbReference type="PANTHER" id="PTHR33992">
    <property type="entry name" value="RIBONUCLEASE P PROTEIN COMPONENT"/>
    <property type="match status" value="1"/>
</dbReference>
<comment type="function">
    <text evidence="6">RNaseP catalyzes the removal of the 5'-leader sequence from pre-tRNA to produce the mature 5'-terminus. It can also cleave other RNA substrates such as 4.5S RNA. The protein component plays an auxiliary but essential role in vivo by binding to the 5'-leader sequence and broadening the substrate specificity of the ribozyme.</text>
</comment>
<evidence type="ECO:0000256" key="2">
    <source>
        <dbReference type="ARBA" id="ARBA00022722"/>
    </source>
</evidence>
<dbReference type="NCBIfam" id="TIGR00188">
    <property type="entry name" value="rnpA"/>
    <property type="match status" value="1"/>
</dbReference>
<dbReference type="KEGG" id="bbae:FRD01_12160"/>
<keyword evidence="5 6" id="KW-0694">RNA-binding</keyword>
<comment type="similarity">
    <text evidence="6">Belongs to the RnpA family.</text>
</comment>
<dbReference type="HAMAP" id="MF_00227">
    <property type="entry name" value="RNase_P"/>
    <property type="match status" value="1"/>
</dbReference>
<gene>
    <name evidence="6 8" type="primary">rnpA</name>
    <name evidence="8" type="ORF">FRD01_12160</name>
</gene>
<organism evidence="8 9">
    <name type="scientific">Microvenator marinus</name>
    <dbReference type="NCBI Taxonomy" id="2600177"/>
    <lineage>
        <taxon>Bacteria</taxon>
        <taxon>Deltaproteobacteria</taxon>
        <taxon>Bradymonadales</taxon>
        <taxon>Microvenatoraceae</taxon>
        <taxon>Microvenator</taxon>
    </lineage>
</organism>
<dbReference type="GO" id="GO:0030677">
    <property type="term" value="C:ribonuclease P complex"/>
    <property type="evidence" value="ECO:0007669"/>
    <property type="project" value="TreeGrafter"/>
</dbReference>
<dbReference type="SUPFAM" id="SSF54211">
    <property type="entry name" value="Ribosomal protein S5 domain 2-like"/>
    <property type="match status" value="1"/>
</dbReference>
<dbReference type="Gene3D" id="3.30.230.10">
    <property type="match status" value="1"/>
</dbReference>
<accession>A0A5B8XW59</accession>
<dbReference type="InterPro" id="IPR000100">
    <property type="entry name" value="RNase_P"/>
</dbReference>
<comment type="catalytic activity">
    <reaction evidence="6">
        <text>Endonucleolytic cleavage of RNA, removing 5'-extranucleotides from tRNA precursor.</text>
        <dbReference type="EC" id="3.1.26.5"/>
    </reaction>
</comment>
<evidence type="ECO:0000256" key="3">
    <source>
        <dbReference type="ARBA" id="ARBA00022759"/>
    </source>
</evidence>